<feature type="domain" description="SMB" evidence="7">
    <location>
        <begin position="121"/>
        <end position="160"/>
    </location>
</feature>
<dbReference type="InterPro" id="IPR000859">
    <property type="entry name" value="CUB_dom"/>
</dbReference>
<accession>A0AAW0NLV6</accession>
<keyword evidence="2" id="KW-1015">Disulfide bond</keyword>
<dbReference type="Pfam" id="PF00100">
    <property type="entry name" value="Zona_pellucida"/>
    <property type="match status" value="1"/>
</dbReference>
<dbReference type="SMART" id="SM00201">
    <property type="entry name" value="SO"/>
    <property type="match status" value="5"/>
</dbReference>
<evidence type="ECO:0008006" key="11">
    <source>
        <dbReference type="Google" id="ProtNLM"/>
    </source>
</evidence>
<reference evidence="10" key="1">
    <citation type="submission" date="2024-04" db="EMBL/GenBank/DDBJ databases">
        <title>Salinicola lusitanus LLJ914,a marine bacterium isolated from the Okinawa Trough.</title>
        <authorList>
            <person name="Li J."/>
        </authorList>
    </citation>
    <scope>NUCLEOTIDE SEQUENCE [LARGE SCALE GENOMIC DNA]</scope>
</reference>
<evidence type="ECO:0000259" key="6">
    <source>
        <dbReference type="PROSITE" id="PS01180"/>
    </source>
</evidence>
<dbReference type="PROSITE" id="PS01180">
    <property type="entry name" value="CUB"/>
    <property type="match status" value="1"/>
</dbReference>
<dbReference type="EMBL" id="JBBPFD010000013">
    <property type="protein sequence ID" value="KAK7901234.1"/>
    <property type="molecule type" value="Genomic_DNA"/>
</dbReference>
<feature type="domain" description="ZP" evidence="8">
    <location>
        <begin position="326"/>
        <end position="571"/>
    </location>
</feature>
<dbReference type="PRINTS" id="PR00023">
    <property type="entry name" value="ZPELLUCIDA"/>
</dbReference>
<evidence type="ECO:0000256" key="2">
    <source>
        <dbReference type="ARBA" id="ARBA00023157"/>
    </source>
</evidence>
<dbReference type="SUPFAM" id="SSF49854">
    <property type="entry name" value="Spermadhesin, CUB domain"/>
    <property type="match status" value="1"/>
</dbReference>
<dbReference type="AlphaFoldDB" id="A0AAW0NLV6"/>
<gene>
    <name evidence="9" type="ORF">WMY93_018003</name>
</gene>
<sequence>MLTLLLLCTAIASSGAQKQPSCRGNCGFDIGSCSCGNYCEYYGNCCYDYNYYCSPTTTAEPSSTVLYSTDLTQTAQVSCRFNCGYELWSCSCTSSCWYNGNCCYDYNSYCSSTTYPSRTTEQPSCLYYCGSDMGSCSCDYSCQYYGNCCNDYYEYCPFTTTTQMPSTTDNPSCMNNCGVSFGSCSCDSSCEYYGNCCQDYYAYCDSYTTQVYPSCLYNCGVSFGSCSCASSCEYRGNCCQDYYSYCYYDTTPWPLSTVAHTLETTHLHGTTLMPEGSCGGSLFGSGSFSSPNYPNYYQDNSYCVWQLRQRLTKTSISPSHTCSRVECSSDNMNIVISRSYLNSLGINGNNLYLNDQNCRPDISSYNVVFKFPINTCGTVRKFDFGRIVYTNALRAFSSDYGEITRQSLFKLNVSCRMEQDSVSQIIYEVDHHNNVSISGSGRFNTSMAFYTSSNFYYQVTQVPYKVKLNQDLYVKVSLKRGDSTLVVFLDTCVASSSPHDFQTRSYNLIRNGCRADPTFYYYSSGSQPYATFKFKAFQFLRATEHVYLQCKVLICPASDYNSRCRRGCSRRRVARELSSEHETETVVLGPITLQEPEEKGAQEKTKVNLELTWNSQK</sequence>
<dbReference type="InterPro" id="IPR055355">
    <property type="entry name" value="ZP-C"/>
</dbReference>
<comment type="caution">
    <text evidence="9">The sequence shown here is derived from an EMBL/GenBank/DDBJ whole genome shotgun (WGS) entry which is preliminary data.</text>
</comment>
<protein>
    <recommendedName>
        <fullName evidence="11">Deleted in malignant brain tumors 1 protein-like</fullName>
    </recommendedName>
</protein>
<evidence type="ECO:0000313" key="10">
    <source>
        <dbReference type="Proteomes" id="UP001460270"/>
    </source>
</evidence>
<dbReference type="PROSITE" id="PS00524">
    <property type="entry name" value="SMB_1"/>
    <property type="match status" value="5"/>
</dbReference>
<feature type="domain" description="SMB" evidence="7">
    <location>
        <begin position="169"/>
        <end position="208"/>
    </location>
</feature>
<dbReference type="PROSITE" id="PS50958">
    <property type="entry name" value="SMB_2"/>
    <property type="match status" value="5"/>
</dbReference>
<feature type="chain" id="PRO_5043586897" description="Deleted in malignant brain tumors 1 protein-like" evidence="5">
    <location>
        <begin position="17"/>
        <end position="617"/>
    </location>
</feature>
<feature type="signal peptide" evidence="5">
    <location>
        <begin position="1"/>
        <end position="16"/>
    </location>
</feature>
<evidence type="ECO:0000259" key="7">
    <source>
        <dbReference type="PROSITE" id="PS50958"/>
    </source>
</evidence>
<dbReference type="InterPro" id="IPR001212">
    <property type="entry name" value="Somatomedin_B_dom"/>
</dbReference>
<keyword evidence="10" id="KW-1185">Reference proteome</keyword>
<dbReference type="Gene3D" id="4.10.410.20">
    <property type="match status" value="2"/>
</dbReference>
<dbReference type="Proteomes" id="UP001460270">
    <property type="component" value="Unassembled WGS sequence"/>
</dbReference>
<keyword evidence="1 5" id="KW-0732">Signal</keyword>
<evidence type="ECO:0000313" key="9">
    <source>
        <dbReference type="EMBL" id="KAK7901234.1"/>
    </source>
</evidence>
<dbReference type="PANTHER" id="PTHR14002">
    <property type="entry name" value="ENDOGLIN/TGF-BETA RECEPTOR TYPE III"/>
    <property type="match status" value="1"/>
</dbReference>
<evidence type="ECO:0000256" key="4">
    <source>
        <dbReference type="PROSITE-ProRule" id="PRU00059"/>
    </source>
</evidence>
<dbReference type="SUPFAM" id="SSF90188">
    <property type="entry name" value="Somatomedin B domain"/>
    <property type="match status" value="5"/>
</dbReference>
<dbReference type="InterPro" id="IPR036024">
    <property type="entry name" value="Somatomedin_B-like_dom_sf"/>
</dbReference>
<dbReference type="PANTHER" id="PTHR14002:SF38">
    <property type="entry name" value="CUB AND ZONA PELLUCIDA-LIKE DOMAIN-CONTAINING PROTEIN 1"/>
    <property type="match status" value="1"/>
</dbReference>
<feature type="domain" description="CUB" evidence="6">
    <location>
        <begin position="278"/>
        <end position="308"/>
    </location>
</feature>
<feature type="domain" description="SMB" evidence="7">
    <location>
        <begin position="18"/>
        <end position="62"/>
    </location>
</feature>
<dbReference type="SMART" id="SM00241">
    <property type="entry name" value="ZP"/>
    <property type="match status" value="1"/>
</dbReference>
<dbReference type="InterPro" id="IPR001507">
    <property type="entry name" value="ZP_dom"/>
</dbReference>
<evidence type="ECO:0000256" key="5">
    <source>
        <dbReference type="SAM" id="SignalP"/>
    </source>
</evidence>
<feature type="domain" description="SMB" evidence="7">
    <location>
        <begin position="211"/>
        <end position="251"/>
    </location>
</feature>
<feature type="domain" description="SMB" evidence="7">
    <location>
        <begin position="75"/>
        <end position="114"/>
    </location>
</feature>
<proteinExistence type="predicted"/>
<dbReference type="InterPro" id="IPR035914">
    <property type="entry name" value="Sperma_CUB_dom_sf"/>
</dbReference>
<dbReference type="FunFam" id="2.60.40.4100:FF:000005">
    <property type="entry name" value="Deleted in malignant brain tumors 1"/>
    <property type="match status" value="1"/>
</dbReference>
<dbReference type="Gene3D" id="2.60.40.3210">
    <property type="entry name" value="Zona pellucida, ZP-N domain"/>
    <property type="match status" value="1"/>
</dbReference>
<evidence type="ECO:0000256" key="1">
    <source>
        <dbReference type="ARBA" id="ARBA00022729"/>
    </source>
</evidence>
<dbReference type="InterPro" id="IPR042235">
    <property type="entry name" value="ZP-C_dom"/>
</dbReference>
<evidence type="ECO:0000256" key="3">
    <source>
        <dbReference type="ARBA" id="ARBA00023180"/>
    </source>
</evidence>
<comment type="caution">
    <text evidence="4">Lacks conserved residue(s) required for the propagation of feature annotation.</text>
</comment>
<name>A0AAW0NLV6_9GOBI</name>
<dbReference type="PROSITE" id="PS51034">
    <property type="entry name" value="ZP_2"/>
    <property type="match status" value="1"/>
</dbReference>
<dbReference type="Pfam" id="PF01033">
    <property type="entry name" value="Somatomedin_B"/>
    <property type="match status" value="1"/>
</dbReference>
<organism evidence="9 10">
    <name type="scientific">Mugilogobius chulae</name>
    <name type="common">yellowstripe goby</name>
    <dbReference type="NCBI Taxonomy" id="88201"/>
    <lineage>
        <taxon>Eukaryota</taxon>
        <taxon>Metazoa</taxon>
        <taxon>Chordata</taxon>
        <taxon>Craniata</taxon>
        <taxon>Vertebrata</taxon>
        <taxon>Euteleostomi</taxon>
        <taxon>Actinopterygii</taxon>
        <taxon>Neopterygii</taxon>
        <taxon>Teleostei</taxon>
        <taxon>Neoteleostei</taxon>
        <taxon>Acanthomorphata</taxon>
        <taxon>Gobiaria</taxon>
        <taxon>Gobiiformes</taxon>
        <taxon>Gobioidei</taxon>
        <taxon>Gobiidae</taxon>
        <taxon>Gobionellinae</taxon>
        <taxon>Mugilogobius</taxon>
    </lineage>
</organism>
<dbReference type="InterPro" id="IPR048290">
    <property type="entry name" value="ZP_chr"/>
</dbReference>
<evidence type="ECO:0000259" key="8">
    <source>
        <dbReference type="PROSITE" id="PS51034"/>
    </source>
</evidence>
<dbReference type="Gene3D" id="2.60.40.4100">
    <property type="entry name" value="Zona pellucida, ZP-C domain"/>
    <property type="match status" value="1"/>
</dbReference>
<keyword evidence="3" id="KW-0325">Glycoprotein</keyword>